<sequence length="295" mass="31961">MPVIFNTLRLSLPRVSLSFVALLCSAIFASAALASDDDDTQLIESINAYRGQAQRCGEQVSMELPPLNSDARLVLPASGNLDLQQALTRASYPMVTVQAISLSGPNDADSALKAVLESFCRVVLDPQFVDIGVSRQGRDWRIVLARSLVASRLGDWQVEGQKILEMVNNARTQARQCGTQSFAATTPLVWNAVLGTAAQRHSQAMANQNFFDHKDRDGRTPGDRAELAGYIGQQVGENIAAGQDSARKVVDGWLLSPGHCANLMSPDFRELGAAYAMDPKSDAGIYWTTMFGTQQ</sequence>
<evidence type="ECO:0000313" key="2">
    <source>
        <dbReference type="Proteomes" id="UP000050266"/>
    </source>
</evidence>
<dbReference type="PANTHER" id="PTHR31157:SF1">
    <property type="entry name" value="SCP DOMAIN-CONTAINING PROTEIN"/>
    <property type="match status" value="1"/>
</dbReference>
<dbReference type="Gene3D" id="3.40.33.10">
    <property type="entry name" value="CAP"/>
    <property type="match status" value="1"/>
</dbReference>
<dbReference type="RefSeq" id="WP_057432217.1">
    <property type="nucleotide sequence ID" value="NZ_LIHQ01000110.1"/>
</dbReference>
<comment type="caution">
    <text evidence="1">The sequence shown here is derived from an EMBL/GenBank/DDBJ whole genome shotgun (WGS) entry which is preliminary data.</text>
</comment>
<protein>
    <submittedName>
        <fullName evidence="1">Uncharacterized protein</fullName>
    </submittedName>
</protein>
<dbReference type="PANTHER" id="PTHR31157">
    <property type="entry name" value="SCP DOMAIN-CONTAINING PROTEIN"/>
    <property type="match status" value="1"/>
</dbReference>
<proteinExistence type="predicted"/>
<dbReference type="SUPFAM" id="SSF55797">
    <property type="entry name" value="PR-1-like"/>
    <property type="match status" value="1"/>
</dbReference>
<dbReference type="EMBL" id="LJRQ01000179">
    <property type="protein sequence ID" value="KPZ13108.1"/>
    <property type="molecule type" value="Genomic_DNA"/>
</dbReference>
<dbReference type="OrthoDB" id="68195at2"/>
<accession>A0A0Q0ER67</accession>
<gene>
    <name evidence="1" type="ORF">ALO41_00218</name>
</gene>
<evidence type="ECO:0000313" key="1">
    <source>
        <dbReference type="EMBL" id="KPZ13108.1"/>
    </source>
</evidence>
<dbReference type="CDD" id="cd05379">
    <property type="entry name" value="CAP_bacterial"/>
    <property type="match status" value="1"/>
</dbReference>
<name>A0A0Q0ER67_PSEA0</name>
<dbReference type="Pfam" id="PF00188">
    <property type="entry name" value="CAP"/>
    <property type="match status" value="1"/>
</dbReference>
<reference evidence="1 2" key="1">
    <citation type="submission" date="2015-09" db="EMBL/GenBank/DDBJ databases">
        <title>Genome announcement of multiple Pseudomonas syringae strains.</title>
        <authorList>
            <person name="Thakur S."/>
            <person name="Wang P.W."/>
            <person name="Gong Y."/>
            <person name="Weir B.S."/>
            <person name="Guttman D.S."/>
        </authorList>
    </citation>
    <scope>NUCLEOTIDE SEQUENCE [LARGE SCALE GENOMIC DNA]</scope>
    <source>
        <strain evidence="1 2">ICMP3962</strain>
    </source>
</reference>
<dbReference type="AlphaFoldDB" id="A0A0Q0ER67"/>
<dbReference type="PATRIC" id="fig|251720.4.peg.278"/>
<dbReference type="InterPro" id="IPR014044">
    <property type="entry name" value="CAP_dom"/>
</dbReference>
<dbReference type="Proteomes" id="UP000050266">
    <property type="component" value="Unassembled WGS sequence"/>
</dbReference>
<organism evidence="1 2">
    <name type="scientific">Pseudomonas amygdali pv. ulmi</name>
    <dbReference type="NCBI Taxonomy" id="251720"/>
    <lineage>
        <taxon>Bacteria</taxon>
        <taxon>Pseudomonadati</taxon>
        <taxon>Pseudomonadota</taxon>
        <taxon>Gammaproteobacteria</taxon>
        <taxon>Pseudomonadales</taxon>
        <taxon>Pseudomonadaceae</taxon>
        <taxon>Pseudomonas</taxon>
        <taxon>Pseudomonas amygdali</taxon>
    </lineage>
</organism>
<dbReference type="InterPro" id="IPR035940">
    <property type="entry name" value="CAP_sf"/>
</dbReference>